<dbReference type="Pfam" id="PF13649">
    <property type="entry name" value="Methyltransf_25"/>
    <property type="match status" value="1"/>
</dbReference>
<feature type="domain" description="Methyltransferase" evidence="3">
    <location>
        <begin position="42"/>
        <end position="136"/>
    </location>
</feature>
<keyword evidence="5" id="KW-1185">Reference proteome</keyword>
<dbReference type="Gene3D" id="3.40.50.150">
    <property type="entry name" value="Vaccinia Virus protein VP39"/>
    <property type="match status" value="1"/>
</dbReference>
<evidence type="ECO:0000256" key="2">
    <source>
        <dbReference type="ARBA" id="ARBA00022679"/>
    </source>
</evidence>
<dbReference type="PANTHER" id="PTHR43861:SF1">
    <property type="entry name" value="TRANS-ACONITATE 2-METHYLTRANSFERASE"/>
    <property type="match status" value="1"/>
</dbReference>
<accession>A0A1J4N9N0</accession>
<comment type="caution">
    <text evidence="4">The sequence shown here is derived from an EMBL/GenBank/DDBJ whole genome shotgun (WGS) entry which is preliminary data.</text>
</comment>
<evidence type="ECO:0000313" key="4">
    <source>
        <dbReference type="EMBL" id="OIJ28244.1"/>
    </source>
</evidence>
<proteinExistence type="predicted"/>
<dbReference type="AlphaFoldDB" id="A0A1J4N9N0"/>
<dbReference type="InterPro" id="IPR041698">
    <property type="entry name" value="Methyltransf_25"/>
</dbReference>
<dbReference type="GO" id="GO:0008168">
    <property type="term" value="F:methyltransferase activity"/>
    <property type="evidence" value="ECO:0007669"/>
    <property type="project" value="UniProtKB-KW"/>
</dbReference>
<evidence type="ECO:0000259" key="3">
    <source>
        <dbReference type="Pfam" id="PF13649"/>
    </source>
</evidence>
<dbReference type="RefSeq" id="WP_045550872.1">
    <property type="nucleotide sequence ID" value="NZ_JZDQ02000004.1"/>
</dbReference>
<dbReference type="PANTHER" id="PTHR43861">
    <property type="entry name" value="TRANS-ACONITATE 2-METHYLTRANSFERASE-RELATED"/>
    <property type="match status" value="1"/>
</dbReference>
<keyword evidence="2" id="KW-0808">Transferase</keyword>
<protein>
    <submittedName>
        <fullName evidence="4">SAM-dependent methyltransferase</fullName>
    </submittedName>
</protein>
<dbReference type="InterPro" id="IPR029063">
    <property type="entry name" value="SAM-dependent_MTases_sf"/>
</dbReference>
<dbReference type="OrthoDB" id="9811589at2"/>
<dbReference type="GO" id="GO:0032259">
    <property type="term" value="P:methylation"/>
    <property type="evidence" value="ECO:0007669"/>
    <property type="project" value="UniProtKB-KW"/>
</dbReference>
<evidence type="ECO:0000313" key="5">
    <source>
        <dbReference type="Proteomes" id="UP000033772"/>
    </source>
</evidence>
<dbReference type="STRING" id="1844.UG56_004150"/>
<gene>
    <name evidence="4" type="ORF">UG56_004150</name>
</gene>
<dbReference type="Proteomes" id="UP000033772">
    <property type="component" value="Unassembled WGS sequence"/>
</dbReference>
<reference evidence="4" key="1">
    <citation type="submission" date="2016-10" db="EMBL/GenBank/DDBJ databases">
        <title>Draft Genome Sequence of Nocardioides luteus Strain BAFB, an Alkane-Degrading Bacterium Isolated from JP-7 Polluted Soil.</title>
        <authorList>
            <person name="Brown L."/>
            <person name="Ruiz O.N."/>
            <person name="Gunasekera T."/>
        </authorList>
    </citation>
    <scope>NUCLEOTIDE SEQUENCE [LARGE SCALE GENOMIC DNA]</scope>
    <source>
        <strain evidence="4">BAFB</strain>
    </source>
</reference>
<dbReference type="CDD" id="cd02440">
    <property type="entry name" value="AdoMet_MTases"/>
    <property type="match status" value="1"/>
</dbReference>
<organism evidence="4 5">
    <name type="scientific">Nocardioides luteus</name>
    <dbReference type="NCBI Taxonomy" id="1844"/>
    <lineage>
        <taxon>Bacteria</taxon>
        <taxon>Bacillati</taxon>
        <taxon>Actinomycetota</taxon>
        <taxon>Actinomycetes</taxon>
        <taxon>Propionibacteriales</taxon>
        <taxon>Nocardioidaceae</taxon>
        <taxon>Nocardioides</taxon>
    </lineage>
</organism>
<name>A0A1J4N9N0_9ACTN</name>
<sequence length="242" mass="26295">MREPDAAFADPRQAVLYDVLDDDRSDLEVYVAIAREVGARRVVDVGCGTGSLAVLLAGEGLSVVGVDPAAASLDVARTKPYADRVTWIHGDATALAGRPDEADLVVMTGNVAQVFVADEDWSATLAGVHAGLCPQGWFVFETRRPEVRAWESWDVAPTTVDLPDGRTAVVSRTVTEVDLPFVTFVESTTIGEETLTSTSTLRFRDRAEIERDLRSHGFSVSDVRDAPDRPGKEHVFLARVRD</sequence>
<keyword evidence="1 4" id="KW-0489">Methyltransferase</keyword>
<dbReference type="SUPFAM" id="SSF53335">
    <property type="entry name" value="S-adenosyl-L-methionine-dependent methyltransferases"/>
    <property type="match status" value="1"/>
</dbReference>
<dbReference type="EMBL" id="JZDQ02000004">
    <property type="protein sequence ID" value="OIJ28244.1"/>
    <property type="molecule type" value="Genomic_DNA"/>
</dbReference>
<evidence type="ECO:0000256" key="1">
    <source>
        <dbReference type="ARBA" id="ARBA00022603"/>
    </source>
</evidence>